<dbReference type="Proteomes" id="UP000826234">
    <property type="component" value="Unassembled WGS sequence"/>
</dbReference>
<dbReference type="PANTHER" id="PTHR23192">
    <property type="entry name" value="OLFACTOMEDIN-RELATED"/>
    <property type="match status" value="1"/>
</dbReference>
<comment type="caution">
    <text evidence="3">Lacks conserved residue(s) required for the propagation of feature annotation.</text>
</comment>
<dbReference type="PANTHER" id="PTHR23192:SF29">
    <property type="entry name" value="OLFACTOMEDIN-LIKE PROTEIN 2A"/>
    <property type="match status" value="1"/>
</dbReference>
<dbReference type="InterPro" id="IPR050605">
    <property type="entry name" value="Olfactomedin-like_domain"/>
</dbReference>
<protein>
    <recommendedName>
        <fullName evidence="4">Olfactomedin-like domain-containing protein</fullName>
    </recommendedName>
</protein>
<keyword evidence="6" id="KW-1185">Reference proteome</keyword>
<dbReference type="InterPro" id="IPR003112">
    <property type="entry name" value="Olfac-like_dom"/>
</dbReference>
<evidence type="ECO:0000313" key="5">
    <source>
        <dbReference type="EMBL" id="KAH0615585.1"/>
    </source>
</evidence>
<accession>A0ABQ7SE20</accession>
<dbReference type="Pfam" id="PF02191">
    <property type="entry name" value="OLF"/>
    <property type="match status" value="2"/>
</dbReference>
<gene>
    <name evidence="5" type="ORF">JD844_005031</name>
</gene>
<evidence type="ECO:0000313" key="6">
    <source>
        <dbReference type="Proteomes" id="UP000826234"/>
    </source>
</evidence>
<evidence type="ECO:0000256" key="1">
    <source>
        <dbReference type="ARBA" id="ARBA00004613"/>
    </source>
</evidence>
<dbReference type="PROSITE" id="PS51132">
    <property type="entry name" value="OLF"/>
    <property type="match status" value="1"/>
</dbReference>
<evidence type="ECO:0000256" key="2">
    <source>
        <dbReference type="ARBA" id="ARBA00022525"/>
    </source>
</evidence>
<name>A0ABQ7SE20_PHRPL</name>
<feature type="domain" description="Olfactomedin-like" evidence="4">
    <location>
        <begin position="255"/>
        <end position="548"/>
    </location>
</feature>
<evidence type="ECO:0000259" key="4">
    <source>
        <dbReference type="PROSITE" id="PS51132"/>
    </source>
</evidence>
<sequence>MPAILSAFKPSLQVFGDTDQVRMTSEGSDCRCKCILRPLSKDACSRLKEGSVRVEDFYTVETVSSGADCRCSCTAPPASLNPCENEWKMEKLKKQAPELLKVTERKPFRREQVGGICCSSLCRLTQSPWLVLVLALPMLSTLKLQSMVDLLEGTLYSMDMMKVHSYINKVVAQMNTLEETIKTNLSRENDFMKESVLHLSNQMKRYENYSDIMMGIKKELSSLGYQLLQKDAAAAPEHKAQLVFLSFGFSVSEAECEGTLEAVEAPEKQHSYGRNEGAWMKDPAAKDDRIYVTNYYYGNSLVEFRNLDNFKQGEEGVGGGNSKEQELPGWRVGLQKGLRSRVLLCFVSGRWSNLYKLPYNWIGTGHVVFQGAFYYNRAFTKNIIKYDLRQRFVAGWSMLHDVVYEDTTPWKWRGHSDIDFAVDESGLWVIYPAVDYDYTQQEVIVVSRLDPGDLSVRRETTWKTGLKRNSYGNCFIICGILYAVDEYNTKEGQVTYAYDTHTDTEANPKLPFVNEFAFTTQIDYNPKEKVLYAWDNGHQVTYRLRFVS</sequence>
<comment type="subcellular location">
    <subcellularLocation>
        <location evidence="1">Secreted</location>
    </subcellularLocation>
</comment>
<dbReference type="SMART" id="SM00284">
    <property type="entry name" value="OLF"/>
    <property type="match status" value="1"/>
</dbReference>
<reference evidence="5 6" key="1">
    <citation type="journal article" date="2022" name="Gigascience">
        <title>A chromosome-level genome assembly and annotation of the desert horned lizard, Phrynosoma platyrhinos, provides insight into chromosomal rearrangements among reptiles.</title>
        <authorList>
            <person name="Koochekian N."/>
            <person name="Ascanio A."/>
            <person name="Farleigh K."/>
            <person name="Card D.C."/>
            <person name="Schield D.R."/>
            <person name="Castoe T.A."/>
            <person name="Jezkova T."/>
        </authorList>
    </citation>
    <scope>NUCLEOTIDE SEQUENCE [LARGE SCALE GENOMIC DNA]</scope>
    <source>
        <strain evidence="5">NK-2021</strain>
    </source>
</reference>
<dbReference type="EMBL" id="JAIPUX010005291">
    <property type="protein sequence ID" value="KAH0615585.1"/>
    <property type="molecule type" value="Genomic_DNA"/>
</dbReference>
<proteinExistence type="predicted"/>
<comment type="caution">
    <text evidence="5">The sequence shown here is derived from an EMBL/GenBank/DDBJ whole genome shotgun (WGS) entry which is preliminary data.</text>
</comment>
<organism evidence="5 6">
    <name type="scientific">Phrynosoma platyrhinos</name>
    <name type="common">Desert horned lizard</name>
    <dbReference type="NCBI Taxonomy" id="52577"/>
    <lineage>
        <taxon>Eukaryota</taxon>
        <taxon>Metazoa</taxon>
        <taxon>Chordata</taxon>
        <taxon>Craniata</taxon>
        <taxon>Vertebrata</taxon>
        <taxon>Euteleostomi</taxon>
        <taxon>Lepidosauria</taxon>
        <taxon>Squamata</taxon>
        <taxon>Bifurcata</taxon>
        <taxon>Unidentata</taxon>
        <taxon>Episquamata</taxon>
        <taxon>Toxicofera</taxon>
        <taxon>Iguania</taxon>
        <taxon>Phrynosomatidae</taxon>
        <taxon>Phrynosomatinae</taxon>
        <taxon>Phrynosoma</taxon>
    </lineage>
</organism>
<evidence type="ECO:0000256" key="3">
    <source>
        <dbReference type="PROSITE-ProRule" id="PRU00446"/>
    </source>
</evidence>
<keyword evidence="2" id="KW-0964">Secreted</keyword>